<feature type="domain" description="NAD-dependent epimerase/dehydratase" evidence="1">
    <location>
        <begin position="41"/>
        <end position="204"/>
    </location>
</feature>
<dbReference type="PANTHER" id="PTHR40129:SF2">
    <property type="entry name" value="KETOPANTOATE REDUCTASE N-TERMINAL DOMAIN-CONTAINING PROTEIN"/>
    <property type="match status" value="1"/>
</dbReference>
<protein>
    <submittedName>
        <fullName evidence="2">NAD-dependent epimerase/dehydratase family protein</fullName>
    </submittedName>
</protein>
<keyword evidence="3" id="KW-1185">Reference proteome</keyword>
<reference evidence="2 3" key="1">
    <citation type="submission" date="2019-08" db="EMBL/GenBank/DDBJ databases">
        <title>Draft genome analysis of Rheinheimera tangshanensis isolated from the roots of fresh rice plants (Oryza sativa).</title>
        <authorList>
            <person name="Yu Q."/>
            <person name="Qi Y."/>
            <person name="Zhang H."/>
            <person name="Pu J."/>
        </authorList>
    </citation>
    <scope>NUCLEOTIDE SEQUENCE [LARGE SCALE GENOMIC DNA]</scope>
    <source>
        <strain evidence="2 3">JA3-B52</strain>
    </source>
</reference>
<dbReference type="InterPro" id="IPR036291">
    <property type="entry name" value="NAD(P)-bd_dom_sf"/>
</dbReference>
<dbReference type="OrthoDB" id="751203at2"/>
<dbReference type="AlphaFoldDB" id="A0A5C8LZY0"/>
<evidence type="ECO:0000259" key="1">
    <source>
        <dbReference type="Pfam" id="PF01370"/>
    </source>
</evidence>
<gene>
    <name evidence="2" type="ORF">FU839_00465</name>
</gene>
<name>A0A5C8LZY0_9GAMM</name>
<accession>A0A5C8LZY0</accession>
<dbReference type="SUPFAM" id="SSF51735">
    <property type="entry name" value="NAD(P)-binding Rossmann-fold domains"/>
    <property type="match status" value="1"/>
</dbReference>
<comment type="caution">
    <text evidence="2">The sequence shown here is derived from an EMBL/GenBank/DDBJ whole genome shotgun (WGS) entry which is preliminary data.</text>
</comment>
<dbReference type="Gene3D" id="3.40.50.720">
    <property type="entry name" value="NAD(P)-binding Rossmann-like Domain"/>
    <property type="match status" value="1"/>
</dbReference>
<dbReference type="Proteomes" id="UP000321814">
    <property type="component" value="Unassembled WGS sequence"/>
</dbReference>
<dbReference type="InterPro" id="IPR001509">
    <property type="entry name" value="Epimerase_deHydtase"/>
</dbReference>
<dbReference type="PANTHER" id="PTHR40129">
    <property type="entry name" value="KETOPANTOATE REDUCTASE N-TERMINAL DOMAIN-CONTAINING PROTEIN"/>
    <property type="match status" value="1"/>
</dbReference>
<dbReference type="EMBL" id="VRLR01000001">
    <property type="protein sequence ID" value="TXK82801.1"/>
    <property type="molecule type" value="Genomic_DNA"/>
</dbReference>
<proteinExistence type="predicted"/>
<organism evidence="2 3">
    <name type="scientific">Rheinheimera tangshanensis</name>
    <dbReference type="NCBI Taxonomy" id="400153"/>
    <lineage>
        <taxon>Bacteria</taxon>
        <taxon>Pseudomonadati</taxon>
        <taxon>Pseudomonadota</taxon>
        <taxon>Gammaproteobacteria</taxon>
        <taxon>Chromatiales</taxon>
        <taxon>Chromatiaceae</taxon>
        <taxon>Rheinheimera</taxon>
    </lineage>
</organism>
<dbReference type="Pfam" id="PF01370">
    <property type="entry name" value="Epimerase"/>
    <property type="match status" value="1"/>
</dbReference>
<sequence>MPIKKNRCFSSNPGKFDKNRISYSVTIKFHIRGVKALKMKILVIGAGWLGTQLATQLKTDGHELWLSSRSASKSSVVTEQFGHFVLDLAQSVRPTAELGSLFKDALILCTVPASRSDGEGYIRALTQLATLMKQLGAAACIHLSSTGIYEGLTGNVDEKSQLQLADPRIALLDAGEKLLAAAVPCCTLRLAGLIGPGRHPARFLSGKQAGAADVAVNMVHSSDICSAVSAIVQQQLWPELFNLSCPEFCSKAEFYLTACELASLPAPQFESSSTATSSRRVLSTKSQTITGFHYQFESALAALPFCS</sequence>
<evidence type="ECO:0000313" key="3">
    <source>
        <dbReference type="Proteomes" id="UP000321814"/>
    </source>
</evidence>
<evidence type="ECO:0000313" key="2">
    <source>
        <dbReference type="EMBL" id="TXK82801.1"/>
    </source>
</evidence>